<dbReference type="InterPro" id="IPR052379">
    <property type="entry name" value="Type_VII_TA_RNase"/>
</dbReference>
<dbReference type="InterPro" id="IPR008201">
    <property type="entry name" value="HepT-like"/>
</dbReference>
<proteinExistence type="inferred from homology"/>
<sequence>MVDKELLAEKLRLLSEYITDLEEQKTISLTDLKENKLLRRYIERTLHLAVEACLDIGNHIIADLNLREPADYKDVLAVLTEAGYLPSAKLADFKKMAQFRNVIVHDYARIEPEILYAILQKNIADLRLFARAIRDSFLQQ</sequence>
<organism evidence="5 6">
    <name type="scientific">Thermodesulfitimonas autotrophica</name>
    <dbReference type="NCBI Taxonomy" id="1894989"/>
    <lineage>
        <taxon>Bacteria</taxon>
        <taxon>Bacillati</taxon>
        <taxon>Bacillota</taxon>
        <taxon>Clostridia</taxon>
        <taxon>Thermoanaerobacterales</taxon>
        <taxon>Thermoanaerobacteraceae</taxon>
        <taxon>Thermodesulfitimonas</taxon>
    </lineage>
</organism>
<dbReference type="NCBIfam" id="NF047751">
    <property type="entry name" value="HepT_toxin"/>
    <property type="match status" value="1"/>
</dbReference>
<dbReference type="Proteomes" id="UP000282654">
    <property type="component" value="Unassembled WGS sequence"/>
</dbReference>
<dbReference type="Pfam" id="PF01934">
    <property type="entry name" value="HepT-like"/>
    <property type="match status" value="1"/>
</dbReference>
<comment type="caution">
    <text evidence="5">The sequence shown here is derived from an EMBL/GenBank/DDBJ whole genome shotgun (WGS) entry which is preliminary data.</text>
</comment>
<dbReference type="AlphaFoldDB" id="A0A3N5ATQ4"/>
<dbReference type="OrthoDB" id="9796612at2"/>
<gene>
    <name evidence="5" type="ORF">EDD75_1279</name>
</gene>
<keyword evidence="1" id="KW-1277">Toxin-antitoxin system</keyword>
<dbReference type="PANTHER" id="PTHR33397">
    <property type="entry name" value="UPF0331 PROTEIN YUTE"/>
    <property type="match status" value="1"/>
</dbReference>
<evidence type="ECO:0000256" key="3">
    <source>
        <dbReference type="ARBA" id="ARBA00022801"/>
    </source>
</evidence>
<dbReference type="PANTHER" id="PTHR33397:SF5">
    <property type="entry name" value="RNASE YUTE-RELATED"/>
    <property type="match status" value="1"/>
</dbReference>
<dbReference type="InterPro" id="IPR037038">
    <property type="entry name" value="HepT-like_sf"/>
</dbReference>
<evidence type="ECO:0000256" key="2">
    <source>
        <dbReference type="ARBA" id="ARBA00022722"/>
    </source>
</evidence>
<protein>
    <submittedName>
        <fullName evidence="5">Uncharacterized protein YutE (UPF0331/DUF86 family)</fullName>
    </submittedName>
</protein>
<accession>A0A3N5ATQ4</accession>
<evidence type="ECO:0000313" key="5">
    <source>
        <dbReference type="EMBL" id="RPF47010.1"/>
    </source>
</evidence>
<dbReference type="RefSeq" id="WP_123929653.1">
    <property type="nucleotide sequence ID" value="NZ_RKRE01000002.1"/>
</dbReference>
<name>A0A3N5ATQ4_9THEO</name>
<reference evidence="5 6" key="1">
    <citation type="submission" date="2018-11" db="EMBL/GenBank/DDBJ databases">
        <title>Genomic Encyclopedia of Type Strains, Phase IV (KMG-IV): sequencing the most valuable type-strain genomes for metagenomic binning, comparative biology and taxonomic classification.</title>
        <authorList>
            <person name="Goeker M."/>
        </authorList>
    </citation>
    <scope>NUCLEOTIDE SEQUENCE [LARGE SCALE GENOMIC DNA]</scope>
    <source>
        <strain evidence="5 6">DSM 102936</strain>
    </source>
</reference>
<dbReference type="EMBL" id="RKRE01000002">
    <property type="protein sequence ID" value="RPF47010.1"/>
    <property type="molecule type" value="Genomic_DNA"/>
</dbReference>
<dbReference type="GO" id="GO:0110001">
    <property type="term" value="C:toxin-antitoxin complex"/>
    <property type="evidence" value="ECO:0007669"/>
    <property type="project" value="InterPro"/>
</dbReference>
<keyword evidence="6" id="KW-1185">Reference proteome</keyword>
<comment type="similarity">
    <text evidence="4">Belongs to the HepT RNase toxin family.</text>
</comment>
<dbReference type="GO" id="GO:0004540">
    <property type="term" value="F:RNA nuclease activity"/>
    <property type="evidence" value="ECO:0007669"/>
    <property type="project" value="InterPro"/>
</dbReference>
<keyword evidence="2" id="KW-0540">Nuclease</keyword>
<evidence type="ECO:0000256" key="1">
    <source>
        <dbReference type="ARBA" id="ARBA00022649"/>
    </source>
</evidence>
<evidence type="ECO:0000313" key="6">
    <source>
        <dbReference type="Proteomes" id="UP000282654"/>
    </source>
</evidence>
<keyword evidence="3" id="KW-0378">Hydrolase</keyword>
<dbReference type="GO" id="GO:0016787">
    <property type="term" value="F:hydrolase activity"/>
    <property type="evidence" value="ECO:0007669"/>
    <property type="project" value="UniProtKB-KW"/>
</dbReference>
<dbReference type="Gene3D" id="1.20.120.580">
    <property type="entry name" value="bsu32300-like"/>
    <property type="match status" value="1"/>
</dbReference>
<evidence type="ECO:0000256" key="4">
    <source>
        <dbReference type="ARBA" id="ARBA00024207"/>
    </source>
</evidence>